<organism evidence="2 3">
    <name type="scientific">Lentinus brumalis</name>
    <dbReference type="NCBI Taxonomy" id="2498619"/>
    <lineage>
        <taxon>Eukaryota</taxon>
        <taxon>Fungi</taxon>
        <taxon>Dikarya</taxon>
        <taxon>Basidiomycota</taxon>
        <taxon>Agaricomycotina</taxon>
        <taxon>Agaricomycetes</taxon>
        <taxon>Polyporales</taxon>
        <taxon>Polyporaceae</taxon>
        <taxon>Lentinus</taxon>
    </lineage>
</organism>
<keyword evidence="3" id="KW-1185">Reference proteome</keyword>
<sequence>MQAAGGPHQLPPGPDNPGMDAPMISAGTEDEGYDPVNILLDYILLQSVKTDVAIASDLDLYAIFADCEFPNASNMLAALKKAKPLIEVDEHGVGTISDTVHYRAASERSSDGVLAEEQTRTRAEPTGENSCTYPASGSPMPSATQEDGSRVLNRPPSSPARWLLLPTMATTTAKIRSSRAARERRRKGSAPVFGGQASIPDWDTSTITPAHSANIHLRVTAHPYDDCAGAHNLISTAHRSTTPKRLEDHEHTLPALAFSWEDSDFASASHDERIGGSRLLEQHLQQPNAD</sequence>
<feature type="region of interest" description="Disordered" evidence="1">
    <location>
        <begin position="174"/>
        <end position="197"/>
    </location>
</feature>
<gene>
    <name evidence="2" type="ORF">OH76DRAFT_1490483</name>
</gene>
<protein>
    <submittedName>
        <fullName evidence="2">Uncharacterized protein</fullName>
    </submittedName>
</protein>
<dbReference type="EMBL" id="KZ857575">
    <property type="protein sequence ID" value="RDX40212.1"/>
    <property type="molecule type" value="Genomic_DNA"/>
</dbReference>
<dbReference type="STRING" id="139420.A0A371CIU3"/>
<evidence type="ECO:0000313" key="2">
    <source>
        <dbReference type="EMBL" id="RDX40212.1"/>
    </source>
</evidence>
<proteinExistence type="predicted"/>
<dbReference type="OrthoDB" id="2758695at2759"/>
<evidence type="ECO:0000313" key="3">
    <source>
        <dbReference type="Proteomes" id="UP000256964"/>
    </source>
</evidence>
<feature type="region of interest" description="Disordered" evidence="1">
    <location>
        <begin position="104"/>
        <end position="161"/>
    </location>
</feature>
<feature type="compositionally biased region" description="Basic residues" evidence="1">
    <location>
        <begin position="176"/>
        <end position="188"/>
    </location>
</feature>
<dbReference type="AlphaFoldDB" id="A0A371CIU3"/>
<dbReference type="Proteomes" id="UP000256964">
    <property type="component" value="Unassembled WGS sequence"/>
</dbReference>
<evidence type="ECO:0000256" key="1">
    <source>
        <dbReference type="SAM" id="MobiDB-lite"/>
    </source>
</evidence>
<accession>A0A371CIU3</accession>
<feature type="compositionally biased region" description="Polar residues" evidence="1">
    <location>
        <begin position="127"/>
        <end position="146"/>
    </location>
</feature>
<feature type="region of interest" description="Disordered" evidence="1">
    <location>
        <begin position="1"/>
        <end position="27"/>
    </location>
</feature>
<reference evidence="2 3" key="1">
    <citation type="journal article" date="2018" name="Biotechnol. Biofuels">
        <title>Integrative visual omics of the white-rot fungus Polyporus brumalis exposes the biotechnological potential of its oxidative enzymes for delignifying raw plant biomass.</title>
        <authorList>
            <person name="Miyauchi S."/>
            <person name="Rancon A."/>
            <person name="Drula E."/>
            <person name="Hage H."/>
            <person name="Chaduli D."/>
            <person name="Favel A."/>
            <person name="Grisel S."/>
            <person name="Henrissat B."/>
            <person name="Herpoel-Gimbert I."/>
            <person name="Ruiz-Duenas F.J."/>
            <person name="Chevret D."/>
            <person name="Hainaut M."/>
            <person name="Lin J."/>
            <person name="Wang M."/>
            <person name="Pangilinan J."/>
            <person name="Lipzen A."/>
            <person name="Lesage-Meessen L."/>
            <person name="Navarro D."/>
            <person name="Riley R."/>
            <person name="Grigoriev I.V."/>
            <person name="Zhou S."/>
            <person name="Raouche S."/>
            <person name="Rosso M.N."/>
        </authorList>
    </citation>
    <scope>NUCLEOTIDE SEQUENCE [LARGE SCALE GENOMIC DNA]</scope>
    <source>
        <strain evidence="2 3">BRFM 1820</strain>
    </source>
</reference>
<name>A0A371CIU3_9APHY</name>